<dbReference type="Pfam" id="PF18126">
    <property type="entry name" value="Mitoc_mL59"/>
    <property type="match status" value="1"/>
</dbReference>
<evidence type="ECO:0000313" key="3">
    <source>
        <dbReference type="Proteomes" id="UP000327013"/>
    </source>
</evidence>
<sequence length="175" mass="19572">MAAAEVHRSLARGLPVRLQRFFAHNPPAAAAAANGASSASIVPESPDASATASTLRKTSKLNPFAPHKNPITGRWHPPIYSLRQQADLVKLAKANGVEELLPFTIKSTIEKDRKRVEHGLRVKGTGTGQRVKGHEWERTLKGRLDKRRQAMLDMPKMIQEWKLRGHGRGWKKWPR</sequence>
<dbReference type="InterPro" id="IPR037507">
    <property type="entry name" value="Ribosomal_mL59"/>
</dbReference>
<protein>
    <recommendedName>
        <fullName evidence="1">Large ribosomal subunit protein mL59 domain-containing protein</fullName>
    </recommendedName>
</protein>
<dbReference type="GO" id="GO:0005762">
    <property type="term" value="C:mitochondrial large ribosomal subunit"/>
    <property type="evidence" value="ECO:0007669"/>
    <property type="project" value="InterPro"/>
</dbReference>
<proteinExistence type="predicted"/>
<comment type="caution">
    <text evidence="2">The sequence shown here is derived from an EMBL/GenBank/DDBJ whole genome shotgun (WGS) entry which is preliminary data.</text>
</comment>
<name>A0A5N6KRI7_9ROSI</name>
<dbReference type="PANTHER" id="PTHR28041">
    <property type="entry name" value="54S RIBOSOMAL PROTEIN L25, MITOCHONDRIAL"/>
    <property type="match status" value="1"/>
</dbReference>
<dbReference type="InterPro" id="IPR040922">
    <property type="entry name" value="Ribosomal_mL59_dom"/>
</dbReference>
<gene>
    <name evidence="2" type="ORF">FH972_021441</name>
</gene>
<dbReference type="EMBL" id="VIBQ01000009">
    <property type="protein sequence ID" value="KAB8337137.1"/>
    <property type="molecule type" value="Genomic_DNA"/>
</dbReference>
<feature type="domain" description="Large ribosomal subunit protein mL59" evidence="1">
    <location>
        <begin position="17"/>
        <end position="162"/>
    </location>
</feature>
<dbReference type="PANTHER" id="PTHR28041:SF1">
    <property type="entry name" value="LARGE RIBOSOMAL SUBUNIT PROTEIN ML59"/>
    <property type="match status" value="1"/>
</dbReference>
<evidence type="ECO:0000259" key="1">
    <source>
        <dbReference type="Pfam" id="PF18126"/>
    </source>
</evidence>
<accession>A0A5N6KRI7</accession>
<reference evidence="2 3" key="1">
    <citation type="submission" date="2019-06" db="EMBL/GenBank/DDBJ databases">
        <title>A chromosomal-level reference genome of Carpinus fangiana (Coryloideae, Betulaceae).</title>
        <authorList>
            <person name="Yang X."/>
            <person name="Wang Z."/>
            <person name="Zhang L."/>
            <person name="Hao G."/>
            <person name="Liu J."/>
            <person name="Yang Y."/>
        </authorList>
    </citation>
    <scope>NUCLEOTIDE SEQUENCE [LARGE SCALE GENOMIC DNA]</scope>
    <source>
        <strain evidence="2">Cfa_2016G</strain>
        <tissue evidence="2">Leaf</tissue>
    </source>
</reference>
<evidence type="ECO:0000313" key="2">
    <source>
        <dbReference type="EMBL" id="KAB8337137.1"/>
    </source>
</evidence>
<organism evidence="2 3">
    <name type="scientific">Carpinus fangiana</name>
    <dbReference type="NCBI Taxonomy" id="176857"/>
    <lineage>
        <taxon>Eukaryota</taxon>
        <taxon>Viridiplantae</taxon>
        <taxon>Streptophyta</taxon>
        <taxon>Embryophyta</taxon>
        <taxon>Tracheophyta</taxon>
        <taxon>Spermatophyta</taxon>
        <taxon>Magnoliopsida</taxon>
        <taxon>eudicotyledons</taxon>
        <taxon>Gunneridae</taxon>
        <taxon>Pentapetalae</taxon>
        <taxon>rosids</taxon>
        <taxon>fabids</taxon>
        <taxon>Fagales</taxon>
        <taxon>Betulaceae</taxon>
        <taxon>Carpinus</taxon>
    </lineage>
</organism>
<dbReference type="OrthoDB" id="18529at2759"/>
<dbReference type="AlphaFoldDB" id="A0A5N6KRI7"/>
<dbReference type="Proteomes" id="UP000327013">
    <property type="component" value="Unassembled WGS sequence"/>
</dbReference>
<dbReference type="GO" id="GO:0003735">
    <property type="term" value="F:structural constituent of ribosome"/>
    <property type="evidence" value="ECO:0007669"/>
    <property type="project" value="InterPro"/>
</dbReference>
<keyword evidence="3" id="KW-1185">Reference proteome</keyword>